<accession>A0A7X1HWP1</accession>
<keyword evidence="2" id="KW-1185">Reference proteome</keyword>
<dbReference type="Pfam" id="PF19979">
    <property type="entry name" value="DUF6415"/>
    <property type="match status" value="1"/>
</dbReference>
<protein>
    <submittedName>
        <fullName evidence="1">Uncharacterized protein</fullName>
    </submittedName>
</protein>
<dbReference type="EMBL" id="JACMHY010000002">
    <property type="protein sequence ID" value="MBC2864421.1"/>
    <property type="molecule type" value="Genomic_DNA"/>
</dbReference>
<dbReference type="OrthoDB" id="4347181at2"/>
<reference evidence="1 2" key="1">
    <citation type="submission" date="2020-08" db="EMBL/GenBank/DDBJ databases">
        <title>Whole-Genome Sequence of French Clinical Streptomyces mexicanus Strain Q0842.</title>
        <authorList>
            <person name="Boxberger M."/>
            <person name="La Scola B."/>
        </authorList>
    </citation>
    <scope>NUCLEOTIDE SEQUENCE [LARGE SCALE GENOMIC DNA]</scope>
    <source>
        <strain evidence="1 2">Marseille-Q0842</strain>
    </source>
</reference>
<dbReference type="RefSeq" id="WP_159672143.1">
    <property type="nucleotide sequence ID" value="NZ_JACMHY010000002.1"/>
</dbReference>
<organism evidence="1 2">
    <name type="scientific">Streptomyces mexicanus</name>
    <dbReference type="NCBI Taxonomy" id="178566"/>
    <lineage>
        <taxon>Bacteria</taxon>
        <taxon>Bacillati</taxon>
        <taxon>Actinomycetota</taxon>
        <taxon>Actinomycetes</taxon>
        <taxon>Kitasatosporales</taxon>
        <taxon>Streptomycetaceae</taxon>
        <taxon>Streptomyces</taxon>
    </lineage>
</organism>
<dbReference type="InterPro" id="IPR046300">
    <property type="entry name" value="DUF6415"/>
</dbReference>
<name>A0A7X1HWP1_9ACTN</name>
<evidence type="ECO:0000313" key="2">
    <source>
        <dbReference type="Proteomes" id="UP000517694"/>
    </source>
</evidence>
<dbReference type="AlphaFoldDB" id="A0A7X1HWP1"/>
<dbReference type="Proteomes" id="UP000517694">
    <property type="component" value="Unassembled WGS sequence"/>
</dbReference>
<proteinExistence type="predicted"/>
<gene>
    <name evidence="1" type="ORF">H1R13_05235</name>
</gene>
<comment type="caution">
    <text evidence="1">The sequence shown here is derived from an EMBL/GenBank/DDBJ whole genome shotgun (WGS) entry which is preliminary data.</text>
</comment>
<evidence type="ECO:0000313" key="1">
    <source>
        <dbReference type="EMBL" id="MBC2864421.1"/>
    </source>
</evidence>
<sequence>MTVSMPDSDPVPQLIVAAFESGRRMPDRERMVAINDQLSAEVQRLAARARAVAQQQPMYSRDWYRLTNAADAAEFPLRFELGLGPLAASIHVTQLARGVLALRKVLGEDGE</sequence>